<proteinExistence type="predicted"/>
<evidence type="ECO:0000256" key="4">
    <source>
        <dbReference type="ARBA" id="ARBA00023306"/>
    </source>
</evidence>
<dbReference type="InterPro" id="IPR036388">
    <property type="entry name" value="WH-like_DNA-bd_sf"/>
</dbReference>
<dbReference type="SUPFAM" id="SSF46785">
    <property type="entry name" value="Winged helix' DNA-binding domain"/>
    <property type="match status" value="2"/>
</dbReference>
<evidence type="ECO:0000256" key="2">
    <source>
        <dbReference type="ARBA" id="ARBA00022618"/>
    </source>
</evidence>
<dbReference type="PANTHER" id="PTHR34298:SF2">
    <property type="entry name" value="SEGREGATION AND CONDENSATION PROTEIN B"/>
    <property type="match status" value="1"/>
</dbReference>
<name>A0A179D636_9BACT</name>
<dbReference type="AlphaFoldDB" id="A0A179D636"/>
<dbReference type="InterPro" id="IPR005234">
    <property type="entry name" value="ScpB_csome_segregation"/>
</dbReference>
<dbReference type="Proteomes" id="UP000078390">
    <property type="component" value="Unassembled WGS sequence"/>
</dbReference>
<dbReference type="InterPro" id="IPR036390">
    <property type="entry name" value="WH_DNA-bd_sf"/>
</dbReference>
<keyword evidence="1" id="KW-0963">Cytoplasm</keyword>
<dbReference type="RefSeq" id="WP_068668173.1">
    <property type="nucleotide sequence ID" value="NZ_LWLG01000001.1"/>
</dbReference>
<dbReference type="STRING" id="999894.TDIS_0083"/>
<dbReference type="Pfam" id="PF04079">
    <property type="entry name" value="SMC_ScpB"/>
    <property type="match status" value="1"/>
</dbReference>
<dbReference type="GO" id="GO:0051304">
    <property type="term" value="P:chromosome separation"/>
    <property type="evidence" value="ECO:0007669"/>
    <property type="project" value="InterPro"/>
</dbReference>
<evidence type="ECO:0000313" key="5">
    <source>
        <dbReference type="EMBL" id="OAQ21565.1"/>
    </source>
</evidence>
<dbReference type="NCBIfam" id="TIGR00281">
    <property type="entry name" value="SMC-Scp complex subunit ScpB"/>
    <property type="match status" value="1"/>
</dbReference>
<gene>
    <name evidence="5" type="ORF">TDIS_0083</name>
</gene>
<keyword evidence="6" id="KW-1185">Reference proteome</keyword>
<dbReference type="OrthoDB" id="9806226at2"/>
<reference evidence="5 6" key="1">
    <citation type="submission" date="2016-04" db="EMBL/GenBank/DDBJ databases">
        <title>Genome analysis of Thermosulfurimonas dismutans, the first thermophilic sulfur-disproportionating bacterium of the phylum Thermodesulfobacteria.</title>
        <authorList>
            <person name="Mardanov A.V."/>
            <person name="Beletsky A.V."/>
            <person name="Kadnikov V.V."/>
            <person name="Slobodkin A.I."/>
            <person name="Ravin N.V."/>
        </authorList>
    </citation>
    <scope>NUCLEOTIDE SEQUENCE [LARGE SCALE GENOMIC DNA]</scope>
    <source>
        <strain evidence="5 6">S95</strain>
    </source>
</reference>
<keyword evidence="3" id="KW-0159">Chromosome partition</keyword>
<dbReference type="GO" id="GO:0051301">
    <property type="term" value="P:cell division"/>
    <property type="evidence" value="ECO:0007669"/>
    <property type="project" value="UniProtKB-KW"/>
</dbReference>
<dbReference type="PANTHER" id="PTHR34298">
    <property type="entry name" value="SEGREGATION AND CONDENSATION PROTEIN B"/>
    <property type="match status" value="1"/>
</dbReference>
<comment type="caution">
    <text evidence="5">The sequence shown here is derived from an EMBL/GenBank/DDBJ whole genome shotgun (WGS) entry which is preliminary data.</text>
</comment>
<keyword evidence="2" id="KW-0132">Cell division</keyword>
<evidence type="ECO:0000256" key="3">
    <source>
        <dbReference type="ARBA" id="ARBA00022829"/>
    </source>
</evidence>
<dbReference type="EMBL" id="LWLG01000001">
    <property type="protein sequence ID" value="OAQ21565.1"/>
    <property type="molecule type" value="Genomic_DNA"/>
</dbReference>
<dbReference type="PATRIC" id="fig|999894.6.peg.83"/>
<protein>
    <submittedName>
        <fullName evidence="5">Segregation and condensation protein B</fullName>
    </submittedName>
</protein>
<accession>A0A179D636</accession>
<keyword evidence="4" id="KW-0131">Cell cycle</keyword>
<dbReference type="Gene3D" id="1.10.10.10">
    <property type="entry name" value="Winged helix-like DNA-binding domain superfamily/Winged helix DNA-binding domain"/>
    <property type="match status" value="2"/>
</dbReference>
<evidence type="ECO:0000256" key="1">
    <source>
        <dbReference type="ARBA" id="ARBA00022490"/>
    </source>
</evidence>
<dbReference type="PIRSF" id="PIRSF019345">
    <property type="entry name" value="ScpB"/>
    <property type="match status" value="1"/>
</dbReference>
<evidence type="ECO:0000313" key="6">
    <source>
        <dbReference type="Proteomes" id="UP000078390"/>
    </source>
</evidence>
<organism evidence="5 6">
    <name type="scientific">Thermosulfurimonas dismutans</name>
    <dbReference type="NCBI Taxonomy" id="999894"/>
    <lineage>
        <taxon>Bacteria</taxon>
        <taxon>Pseudomonadati</taxon>
        <taxon>Thermodesulfobacteriota</taxon>
        <taxon>Thermodesulfobacteria</taxon>
        <taxon>Thermodesulfobacteriales</taxon>
        <taxon>Thermodesulfobacteriaceae</taxon>
        <taxon>Thermosulfurimonas</taxon>
    </lineage>
</organism>
<sequence>MTNGLIKKALEAILLASGKTIKLKELKVLFPEVPEEDLRNLLYELALEYQGRGIRIREVAGGFRMETVPEVSEYVRAYLKPKPQRLSRAALETLAVIAYYQPITRAEIERMRGVDASASLKILLERELIRVVGRKEVPGRPLLYGTTEKFLEVFGLKDLRDLPPLEELKRLSGRA</sequence>